<dbReference type="STRING" id="447689.BA195_08035"/>
<dbReference type="OrthoDB" id="910082at2"/>
<sequence>MNKYLYIFIVVLFCLACAKEVKGDYLFTTPALLEENIKLNKKDSLIEFNKTIAIDSFSVEKTHKKYFNKTQNKAVLDTLIIGKQGVKSNKTQTDFVINKPKTILNPKQDLGIQFNTKELATVQDKNQTISFNELKKNDIHINIINKQNDYTTNSTYTVITQITNNKKTFKNISLEANLPKEWKIISISKIGRLQKGEKKLCFLTFYIPTQFKSGLSDAVLTLKKDESIIKKHNFTLNVNPNYSLEVFAMESPKQLQAGESINSNFVIKNNGNLAQKISLKTKNILKSKQEFFLPKDSTIIVTVSQKTNKKANSFRRIGTNLEVLNITGNKKYYVTNSVEVIPTSIKKKDPYFRYPIEASLNFNSLSTKDYHFSMLSAEVKGNGFLDINKNHRLDFIIRAPEKQNLKYFSIVDQYSFIYKYKNSTTIYLGDHAYDINRLGYGNRYGMGFKIDQNIKKWTLSTFYSKPRLFDYNNKPIYGVKAVYNKSDSLRIGVSLVKSEGNNYSYKNQIEQDGKGQIATFDYYYRNKGTYVEAEMSTSFSENNLDYASRLNFSQKFKNVSFNSNITYASKNYLGAISNSLQFSNSFAYYLNGFNFALGHAVSKLNRKLDPILYEVEPYYENFYATFGYRHNRKYNISFRFDKRIREDQLEPVNYKYQEYGFDYRFNYVGNSFTGSFGGRFAKTQNLLISNQDYRNTYTHNLNLSYRILRNLSLRTSINHTITNRYGYSGLKQNYYRYNFGANYNVSRFFRINANYNSGFSPEKSYRKRDYINLNINAKINNHHRLQLRANYFENPSELNNKQLQTFVKYTYSFGVGLKRMFDQGGIEGYVSCKDEKVNVKGIKIFTAGKTVITNKFGNFELNNLQLGKNFIYVDESSLPNNVVLAQKNPIEINVEKDKSNFLEIAFLKSSSLSGRLNLTNTGKVINKNLRSYVKISNNDFSYYAESDEKGFFKFKNIVPGTYDFKLIRFKNNNYIKTVKSTSITIKDDVRNQLNIDVEGKERKVRFIKNNLKVLYND</sequence>
<comment type="caution">
    <text evidence="1">The sequence shown here is derived from an EMBL/GenBank/DDBJ whole genome shotgun (WGS) entry which is preliminary data.</text>
</comment>
<dbReference type="AlphaFoldDB" id="A0A1B9XZ65"/>
<evidence type="ECO:0000313" key="1">
    <source>
        <dbReference type="EMBL" id="OCK42847.1"/>
    </source>
</evidence>
<dbReference type="GO" id="GO:0030246">
    <property type="term" value="F:carbohydrate binding"/>
    <property type="evidence" value="ECO:0007669"/>
    <property type="project" value="InterPro"/>
</dbReference>
<evidence type="ECO:0008006" key="3">
    <source>
        <dbReference type="Google" id="ProtNLM"/>
    </source>
</evidence>
<evidence type="ECO:0000313" key="2">
    <source>
        <dbReference type="Proteomes" id="UP000093186"/>
    </source>
</evidence>
<dbReference type="SUPFAM" id="SSF49452">
    <property type="entry name" value="Starch-binding domain-like"/>
    <property type="match status" value="1"/>
</dbReference>
<protein>
    <recommendedName>
        <fullName evidence="3">Alpha-galactosidase NEW3 domain-containing protein</fullName>
    </recommendedName>
</protein>
<reference evidence="1 2" key="1">
    <citation type="submission" date="2016-06" db="EMBL/GenBank/DDBJ databases">
        <title>Draft Genome Sequence of Tenacibaculum soleae UCD-KL19.</title>
        <authorList>
            <person name="Eisen J.A."/>
            <person name="Coil D.A."/>
            <person name="Lujan K.M."/>
        </authorList>
    </citation>
    <scope>NUCLEOTIDE SEQUENCE [LARGE SCALE GENOMIC DNA]</scope>
    <source>
        <strain evidence="1 2">UCD-KL19</strain>
    </source>
</reference>
<accession>A0A1B9XZ65</accession>
<organism evidence="1 2">
    <name type="scientific">Tenacibaculum soleae</name>
    <dbReference type="NCBI Taxonomy" id="447689"/>
    <lineage>
        <taxon>Bacteria</taxon>
        <taxon>Pseudomonadati</taxon>
        <taxon>Bacteroidota</taxon>
        <taxon>Flavobacteriia</taxon>
        <taxon>Flavobacteriales</taxon>
        <taxon>Flavobacteriaceae</taxon>
        <taxon>Tenacibaculum</taxon>
    </lineage>
</organism>
<dbReference type="Gene3D" id="2.60.40.1120">
    <property type="entry name" value="Carboxypeptidase-like, regulatory domain"/>
    <property type="match status" value="1"/>
</dbReference>
<name>A0A1B9XZ65_9FLAO</name>
<dbReference type="EMBL" id="MAKX01000002">
    <property type="protein sequence ID" value="OCK42847.1"/>
    <property type="molecule type" value="Genomic_DNA"/>
</dbReference>
<gene>
    <name evidence="1" type="ORF">BA195_08035</name>
</gene>
<dbReference type="RefSeq" id="WP_068704287.1">
    <property type="nucleotide sequence ID" value="NZ_MAKX01000002.1"/>
</dbReference>
<keyword evidence="2" id="KW-1185">Reference proteome</keyword>
<dbReference type="InterPro" id="IPR013784">
    <property type="entry name" value="Carb-bd-like_fold"/>
</dbReference>
<proteinExistence type="predicted"/>
<dbReference type="Proteomes" id="UP000093186">
    <property type="component" value="Unassembled WGS sequence"/>
</dbReference>